<organism evidence="1 2">
    <name type="scientific">Hibiscus sabdariffa</name>
    <name type="common">roselle</name>
    <dbReference type="NCBI Taxonomy" id="183260"/>
    <lineage>
        <taxon>Eukaryota</taxon>
        <taxon>Viridiplantae</taxon>
        <taxon>Streptophyta</taxon>
        <taxon>Embryophyta</taxon>
        <taxon>Tracheophyta</taxon>
        <taxon>Spermatophyta</taxon>
        <taxon>Magnoliopsida</taxon>
        <taxon>eudicotyledons</taxon>
        <taxon>Gunneridae</taxon>
        <taxon>Pentapetalae</taxon>
        <taxon>rosids</taxon>
        <taxon>malvids</taxon>
        <taxon>Malvales</taxon>
        <taxon>Malvaceae</taxon>
        <taxon>Malvoideae</taxon>
        <taxon>Hibiscus</taxon>
    </lineage>
</organism>
<comment type="caution">
    <text evidence="1">The sequence shown here is derived from an EMBL/GenBank/DDBJ whole genome shotgun (WGS) entry which is preliminary data.</text>
</comment>
<dbReference type="EMBL" id="JBBPBN010000018">
    <property type="protein sequence ID" value="KAK9019021.1"/>
    <property type="molecule type" value="Genomic_DNA"/>
</dbReference>
<evidence type="ECO:0000313" key="1">
    <source>
        <dbReference type="EMBL" id="KAK9019021.1"/>
    </source>
</evidence>
<accession>A0ABR2S192</accession>
<dbReference type="InterPro" id="IPR044730">
    <property type="entry name" value="RNase_H-like_dom_plant"/>
</dbReference>
<reference evidence="1 2" key="1">
    <citation type="journal article" date="2024" name="G3 (Bethesda)">
        <title>Genome assembly of Hibiscus sabdariffa L. provides insights into metabolisms of medicinal natural products.</title>
        <authorList>
            <person name="Kim T."/>
        </authorList>
    </citation>
    <scope>NUCLEOTIDE SEQUENCE [LARGE SCALE GENOMIC DNA]</scope>
    <source>
        <strain evidence="1">TK-2024</strain>
        <tissue evidence="1">Old leaves</tissue>
    </source>
</reference>
<dbReference type="Proteomes" id="UP001396334">
    <property type="component" value="Unassembled WGS sequence"/>
</dbReference>
<evidence type="ECO:0000313" key="2">
    <source>
        <dbReference type="Proteomes" id="UP001396334"/>
    </source>
</evidence>
<sequence>MILQIFDVGVGTSNSQLARPMGSSWLIADLCLIHIGKRFGSLRFPKSVIHVLRDCPPMRAIWDSILLQSTSAHFFNSDVVECFGKCEMVASSQISAMITPFLYQGVSLGRRTTPTYIIRLILSLHRHKASFFNGRPPLIGWICLHTDGVVNTASGHGTIGGLFRDSVGSWISGFSRSIGMLGLLYSNLARTANSSHALLRANATLRRRAWSLDFLWIPREMNRPTDSIAKQVPPDHFSSCSTSHLTASMVSYLGTFTARLTAKLGLANSYC</sequence>
<evidence type="ECO:0008006" key="3">
    <source>
        <dbReference type="Google" id="ProtNLM"/>
    </source>
</evidence>
<name>A0ABR2S192_9ROSI</name>
<proteinExistence type="predicted"/>
<protein>
    <recommendedName>
        <fullName evidence="3">RNase H type-1 domain-containing protein</fullName>
    </recommendedName>
</protein>
<gene>
    <name evidence="1" type="ORF">V6N11_034063</name>
</gene>
<dbReference type="CDD" id="cd06222">
    <property type="entry name" value="RNase_H_like"/>
    <property type="match status" value="1"/>
</dbReference>
<keyword evidence="2" id="KW-1185">Reference proteome</keyword>